<evidence type="ECO:0000313" key="4">
    <source>
        <dbReference type="Proteomes" id="UP000252519"/>
    </source>
</evidence>
<comment type="caution">
    <text evidence="3">The sequence shown here is derived from an EMBL/GenBank/DDBJ whole genome shotgun (WGS) entry which is preliminary data.</text>
</comment>
<dbReference type="OrthoDB" id="5850711at2759"/>
<accession>A0A368GUC8</accession>
<dbReference type="InterPro" id="IPR052854">
    <property type="entry name" value="Serpentine_rcpt_epsilon"/>
</dbReference>
<dbReference type="PANTHER" id="PTHR47518:SF8">
    <property type="entry name" value="G PROTEIN-COUPLED RECEPTOR"/>
    <property type="match status" value="1"/>
</dbReference>
<keyword evidence="2" id="KW-0472">Membrane</keyword>
<sequence length="231" mass="26132">MASLLLFIKEKLAVVQCAGAFISLLGWLFVTIERAIATVYTSTYERNCSGFMAPVLLCSAVLLMSAFLCCATILRLINNIDFIIMGLQIFVVVACFVALAVIVMFNTSAYRKRHNAMMQLSNRYQLDENIRGGRYLIPVALNDVLVKVIFILLMAYSIFFTDIPLGHDTSHLSHAYDLLGAYQRLFFGLALTLRSQRFDHLLKRRKKTTKAIEKQATAVSNYHNELKAMWS</sequence>
<evidence type="ECO:0000256" key="1">
    <source>
        <dbReference type="ARBA" id="ARBA00006803"/>
    </source>
</evidence>
<dbReference type="GO" id="GO:0007606">
    <property type="term" value="P:sensory perception of chemical stimulus"/>
    <property type="evidence" value="ECO:0007669"/>
    <property type="project" value="InterPro"/>
</dbReference>
<dbReference type="Pfam" id="PF03125">
    <property type="entry name" value="Sre"/>
    <property type="match status" value="1"/>
</dbReference>
<feature type="transmembrane region" description="Helical" evidence="2">
    <location>
        <begin position="179"/>
        <end position="196"/>
    </location>
</feature>
<dbReference type="PANTHER" id="PTHR47518">
    <property type="entry name" value="SERPENTINE RECEPTOR CLASS EPSILON-13-RELATED"/>
    <property type="match status" value="1"/>
</dbReference>
<dbReference type="GO" id="GO:0016020">
    <property type="term" value="C:membrane"/>
    <property type="evidence" value="ECO:0007669"/>
    <property type="project" value="InterPro"/>
</dbReference>
<dbReference type="AlphaFoldDB" id="A0A368GUC8"/>
<feature type="transmembrane region" description="Helical" evidence="2">
    <location>
        <begin position="83"/>
        <end position="105"/>
    </location>
</feature>
<feature type="transmembrane region" description="Helical" evidence="2">
    <location>
        <begin position="51"/>
        <end position="77"/>
    </location>
</feature>
<keyword evidence="2" id="KW-0812">Transmembrane</keyword>
<comment type="similarity">
    <text evidence="1">Belongs to the nematode receptor-like protein sre family.</text>
</comment>
<evidence type="ECO:0000313" key="3">
    <source>
        <dbReference type="EMBL" id="RCN46605.1"/>
    </source>
</evidence>
<protein>
    <submittedName>
        <fullName evidence="3">Uncharacterized protein</fullName>
    </submittedName>
</protein>
<proteinExistence type="inferred from homology"/>
<reference evidence="3 4" key="1">
    <citation type="submission" date="2014-10" db="EMBL/GenBank/DDBJ databases">
        <title>Draft genome of the hookworm Ancylostoma caninum.</title>
        <authorList>
            <person name="Mitreva M."/>
        </authorList>
    </citation>
    <scope>NUCLEOTIDE SEQUENCE [LARGE SCALE GENOMIC DNA]</scope>
    <source>
        <strain evidence="3 4">Baltimore</strain>
    </source>
</reference>
<gene>
    <name evidence="3" type="ORF">ANCCAN_07341</name>
</gene>
<feature type="transmembrane region" description="Helical" evidence="2">
    <location>
        <begin position="135"/>
        <end position="159"/>
    </location>
</feature>
<dbReference type="EMBL" id="JOJR01000076">
    <property type="protein sequence ID" value="RCN46605.1"/>
    <property type="molecule type" value="Genomic_DNA"/>
</dbReference>
<organism evidence="3 4">
    <name type="scientific">Ancylostoma caninum</name>
    <name type="common">Dog hookworm</name>
    <dbReference type="NCBI Taxonomy" id="29170"/>
    <lineage>
        <taxon>Eukaryota</taxon>
        <taxon>Metazoa</taxon>
        <taxon>Ecdysozoa</taxon>
        <taxon>Nematoda</taxon>
        <taxon>Chromadorea</taxon>
        <taxon>Rhabditida</taxon>
        <taxon>Rhabditina</taxon>
        <taxon>Rhabditomorpha</taxon>
        <taxon>Strongyloidea</taxon>
        <taxon>Ancylostomatidae</taxon>
        <taxon>Ancylostomatinae</taxon>
        <taxon>Ancylostoma</taxon>
    </lineage>
</organism>
<keyword evidence="4" id="KW-1185">Reference proteome</keyword>
<dbReference type="Proteomes" id="UP000252519">
    <property type="component" value="Unassembled WGS sequence"/>
</dbReference>
<evidence type="ECO:0000256" key="2">
    <source>
        <dbReference type="SAM" id="Phobius"/>
    </source>
</evidence>
<dbReference type="InterPro" id="IPR004151">
    <property type="entry name" value="7TM_GPCR_serpentine_rcpt_Sre"/>
</dbReference>
<keyword evidence="2" id="KW-1133">Transmembrane helix</keyword>
<name>A0A368GUC8_ANCCA</name>